<sequence>SPTKKALKNLLSTQVHKEAIYKGRHQCVLIRSNMGAGKDLERRHNKSLQQTTFRILYIGMSPLVKFHEILSMVEPWFCVHTSLIVVYVLPK</sequence>
<feature type="non-terminal residue" evidence="1">
    <location>
        <position position="1"/>
    </location>
</feature>
<name>A0A816V079_BRANA</name>
<accession>A0A816V079</accession>
<dbReference type="EMBL" id="HG994372">
    <property type="protein sequence ID" value="CAF2115362.1"/>
    <property type="molecule type" value="Genomic_DNA"/>
</dbReference>
<evidence type="ECO:0000313" key="1">
    <source>
        <dbReference type="EMBL" id="CAF2115362.1"/>
    </source>
</evidence>
<dbReference type="AlphaFoldDB" id="A0A816V079"/>
<organism evidence="1">
    <name type="scientific">Brassica napus</name>
    <name type="common">Rape</name>
    <dbReference type="NCBI Taxonomy" id="3708"/>
    <lineage>
        <taxon>Eukaryota</taxon>
        <taxon>Viridiplantae</taxon>
        <taxon>Streptophyta</taxon>
        <taxon>Embryophyta</taxon>
        <taxon>Tracheophyta</taxon>
        <taxon>Spermatophyta</taxon>
        <taxon>Magnoliopsida</taxon>
        <taxon>eudicotyledons</taxon>
        <taxon>Gunneridae</taxon>
        <taxon>Pentapetalae</taxon>
        <taxon>rosids</taxon>
        <taxon>malvids</taxon>
        <taxon>Brassicales</taxon>
        <taxon>Brassicaceae</taxon>
        <taxon>Brassiceae</taxon>
        <taxon>Brassica</taxon>
    </lineage>
</organism>
<proteinExistence type="predicted"/>
<protein>
    <submittedName>
        <fullName evidence="1">(rape) hypothetical protein</fullName>
    </submittedName>
</protein>
<gene>
    <name evidence="1" type="ORF">DARMORV10_C08P45780.1</name>
</gene>
<dbReference type="Proteomes" id="UP001295469">
    <property type="component" value="Chromosome C08"/>
</dbReference>
<reference evidence="1" key="1">
    <citation type="submission" date="2021-01" db="EMBL/GenBank/DDBJ databases">
        <authorList>
            <consortium name="Genoscope - CEA"/>
            <person name="William W."/>
        </authorList>
    </citation>
    <scope>NUCLEOTIDE SEQUENCE</scope>
</reference>